<dbReference type="Pfam" id="PF00023">
    <property type="entry name" value="Ank"/>
    <property type="match status" value="1"/>
</dbReference>
<accession>A0ABY7DKQ6</accession>
<feature type="repeat" description="ANK" evidence="3">
    <location>
        <begin position="408"/>
        <end position="440"/>
    </location>
</feature>
<feature type="region of interest" description="Disordered" evidence="4">
    <location>
        <begin position="166"/>
        <end position="224"/>
    </location>
</feature>
<dbReference type="Pfam" id="PF12796">
    <property type="entry name" value="Ank_2"/>
    <property type="match status" value="3"/>
</dbReference>
<organism evidence="5 6">
    <name type="scientific">Mya arenaria</name>
    <name type="common">Soft-shell clam</name>
    <dbReference type="NCBI Taxonomy" id="6604"/>
    <lineage>
        <taxon>Eukaryota</taxon>
        <taxon>Metazoa</taxon>
        <taxon>Spiralia</taxon>
        <taxon>Lophotrochozoa</taxon>
        <taxon>Mollusca</taxon>
        <taxon>Bivalvia</taxon>
        <taxon>Autobranchia</taxon>
        <taxon>Heteroconchia</taxon>
        <taxon>Euheterodonta</taxon>
        <taxon>Imparidentia</taxon>
        <taxon>Neoheterodontei</taxon>
        <taxon>Myida</taxon>
        <taxon>Myoidea</taxon>
        <taxon>Myidae</taxon>
        <taxon>Mya</taxon>
    </lineage>
</organism>
<evidence type="ECO:0000256" key="3">
    <source>
        <dbReference type="PROSITE-ProRule" id="PRU00023"/>
    </source>
</evidence>
<reference evidence="5" key="1">
    <citation type="submission" date="2022-11" db="EMBL/GenBank/DDBJ databases">
        <title>Centuries of genome instability and evolution in soft-shell clam transmissible cancer (bioRxiv).</title>
        <authorList>
            <person name="Hart S.F.M."/>
            <person name="Yonemitsu M.A."/>
            <person name="Giersch R.M."/>
            <person name="Beal B.F."/>
            <person name="Arriagada G."/>
            <person name="Davis B.W."/>
            <person name="Ostrander E.A."/>
            <person name="Goff S.P."/>
            <person name="Metzger M.J."/>
        </authorList>
    </citation>
    <scope>NUCLEOTIDE SEQUENCE</scope>
    <source>
        <strain evidence="5">MELC-2E11</strain>
        <tissue evidence="5">Siphon/mantle</tissue>
    </source>
</reference>
<sequence length="680" mass="75199">MMATLNSSDEDECEFTARRTMDCDTADGPVRPSHLTTDANRRDSFTEKTLCTRFATDNIDRQSLADKSKRHSVADDSKIHSVNEVSEMHSVADDIESYSVADDSERHSVALTDSKIHSVVDDSERHSVADDSERHSVAVDIESYSMANVIERQSVARDIERHYVADGTERHSVEDDIEAGSATDVTRRSSSNESETETKDERTNDNVTHTKGTRKTDDGEPQAAWSQEEIQALLVKAINFRAPLKDIRTVIQCGADVNRPITSGLHPIHYAAYADDVACVELLLKSGANVNATDEIGYTPLHLAARRGNQRTLSKLIENGAIINFNEPGVVIHNTEEKNKLGFTTTEPINLAIQNGNVKCAELLLDNGARVNNKYFMGYEISLAPLDDVDCLEVLLKHGADPNVFNRCGLSPLMKACKDHHIDAVRLLVKHGTDVNAQCPPLFEPKSPLQFAIASGNIVIVNILLGRGSKIVRYGEYKYSALHSAVLKGRADICRVLLQYGADVNERTEEGATALMLACCTLEMKERAEIVKMLIDAGADVNAHAPCYSYFDPYLAPITEYFKNIGNSEDFSIIKMLLCNGAKVHFCSSEIESSRRRDPFSILPYCHCLSGHYDTFFYVLDAAAKFNPMAVYVSPNISESMKDQLLLAGSRVLNLKHLTRLTIHARLGTGIPDKKDCKVS</sequence>
<feature type="repeat" description="ANK" evidence="3">
    <location>
        <begin position="510"/>
        <end position="546"/>
    </location>
</feature>
<dbReference type="InterPro" id="IPR002110">
    <property type="entry name" value="Ankyrin_rpt"/>
</dbReference>
<evidence type="ECO:0000313" key="6">
    <source>
        <dbReference type="Proteomes" id="UP001164746"/>
    </source>
</evidence>
<dbReference type="SMART" id="SM00248">
    <property type="entry name" value="ANK"/>
    <property type="match status" value="7"/>
</dbReference>
<dbReference type="Proteomes" id="UP001164746">
    <property type="component" value="Chromosome 2"/>
</dbReference>
<evidence type="ECO:0000256" key="1">
    <source>
        <dbReference type="ARBA" id="ARBA00022737"/>
    </source>
</evidence>
<dbReference type="PRINTS" id="PR01415">
    <property type="entry name" value="ANKYRIN"/>
</dbReference>
<feature type="repeat" description="ANK" evidence="3">
    <location>
        <begin position="344"/>
        <end position="376"/>
    </location>
</feature>
<dbReference type="PROSITE" id="PS50297">
    <property type="entry name" value="ANK_REP_REGION"/>
    <property type="match status" value="6"/>
</dbReference>
<dbReference type="SUPFAM" id="SSF48403">
    <property type="entry name" value="Ankyrin repeat"/>
    <property type="match status" value="1"/>
</dbReference>
<keyword evidence="1" id="KW-0677">Repeat</keyword>
<proteinExistence type="predicted"/>
<name>A0ABY7DKQ6_MYAAR</name>
<dbReference type="PROSITE" id="PS50088">
    <property type="entry name" value="ANK_REPEAT"/>
    <property type="match status" value="6"/>
</dbReference>
<feature type="region of interest" description="Disordered" evidence="4">
    <location>
        <begin position="22"/>
        <end position="41"/>
    </location>
</feature>
<evidence type="ECO:0000256" key="2">
    <source>
        <dbReference type="ARBA" id="ARBA00023043"/>
    </source>
</evidence>
<dbReference type="EMBL" id="CP111013">
    <property type="protein sequence ID" value="WAQ97526.1"/>
    <property type="molecule type" value="Genomic_DNA"/>
</dbReference>
<dbReference type="Gene3D" id="1.25.40.20">
    <property type="entry name" value="Ankyrin repeat-containing domain"/>
    <property type="match status" value="3"/>
</dbReference>
<keyword evidence="2 3" id="KW-0040">ANK repeat</keyword>
<dbReference type="PANTHER" id="PTHR24198:SF165">
    <property type="entry name" value="ANKYRIN REPEAT-CONTAINING PROTEIN-RELATED"/>
    <property type="match status" value="1"/>
</dbReference>
<evidence type="ECO:0000313" key="5">
    <source>
        <dbReference type="EMBL" id="WAQ97526.1"/>
    </source>
</evidence>
<dbReference type="InterPro" id="IPR036770">
    <property type="entry name" value="Ankyrin_rpt-contain_sf"/>
</dbReference>
<feature type="repeat" description="ANK" evidence="3">
    <location>
        <begin position="477"/>
        <end position="509"/>
    </location>
</feature>
<keyword evidence="6" id="KW-1185">Reference proteome</keyword>
<feature type="repeat" description="ANK" evidence="3">
    <location>
        <begin position="263"/>
        <end position="295"/>
    </location>
</feature>
<gene>
    <name evidence="5" type="ORF">MAR_030216</name>
</gene>
<evidence type="ECO:0000256" key="4">
    <source>
        <dbReference type="SAM" id="MobiDB-lite"/>
    </source>
</evidence>
<protein>
    <submittedName>
        <fullName evidence="5">ANK3-like protein</fullName>
    </submittedName>
</protein>
<dbReference type="PANTHER" id="PTHR24198">
    <property type="entry name" value="ANKYRIN REPEAT AND PROTEIN KINASE DOMAIN-CONTAINING PROTEIN"/>
    <property type="match status" value="1"/>
</dbReference>
<feature type="repeat" description="ANK" evidence="3">
    <location>
        <begin position="296"/>
        <end position="328"/>
    </location>
</feature>